<evidence type="ECO:0000313" key="2">
    <source>
        <dbReference type="Proteomes" id="UP000474159"/>
    </source>
</evidence>
<sequence>MLVVPAILALPQGVPRPDVLPSVELYEYDPDGSTPVGTGTGIIGLVPGSLSSVAPSGIPTWLVDDPAALNGIAEVPKDEALEPVDPQVPDIDDADGEVPGLEVPIVPPPSYVDIDPGGPELNVPVLEHAMLPVEPSGIGLVPPGLSSTAPIGIPDGPTRERGEVTIPGDVAVLT</sequence>
<dbReference type="AlphaFoldDB" id="A0A6L3T672"/>
<keyword evidence="2" id="KW-1185">Reference proteome</keyword>
<dbReference type="EMBL" id="VZZK01000003">
    <property type="protein sequence ID" value="KAB1080881.1"/>
    <property type="molecule type" value="Genomic_DNA"/>
</dbReference>
<organism evidence="1 2">
    <name type="scientific">Methylobacterium soli</name>
    <dbReference type="NCBI Taxonomy" id="553447"/>
    <lineage>
        <taxon>Bacteria</taxon>
        <taxon>Pseudomonadati</taxon>
        <taxon>Pseudomonadota</taxon>
        <taxon>Alphaproteobacteria</taxon>
        <taxon>Hyphomicrobiales</taxon>
        <taxon>Methylobacteriaceae</taxon>
        <taxon>Methylobacterium</taxon>
    </lineage>
</organism>
<gene>
    <name evidence="1" type="ORF">F6X53_04110</name>
</gene>
<accession>A0A6L3T672</accession>
<protein>
    <submittedName>
        <fullName evidence="1">Uncharacterized protein</fullName>
    </submittedName>
</protein>
<dbReference type="OrthoDB" id="8218322at2"/>
<proteinExistence type="predicted"/>
<dbReference type="RefSeq" id="WP_150997501.1">
    <property type="nucleotide sequence ID" value="NZ_BPQY01000449.1"/>
</dbReference>
<name>A0A6L3T672_9HYPH</name>
<comment type="caution">
    <text evidence="1">The sequence shown here is derived from an EMBL/GenBank/DDBJ whole genome shotgun (WGS) entry which is preliminary data.</text>
</comment>
<evidence type="ECO:0000313" key="1">
    <source>
        <dbReference type="EMBL" id="KAB1080881.1"/>
    </source>
</evidence>
<dbReference type="Proteomes" id="UP000474159">
    <property type="component" value="Unassembled WGS sequence"/>
</dbReference>
<reference evidence="1 2" key="1">
    <citation type="submission" date="2019-09" db="EMBL/GenBank/DDBJ databases">
        <title>YIM 48816 draft genome.</title>
        <authorList>
            <person name="Jiang L."/>
        </authorList>
    </citation>
    <scope>NUCLEOTIDE SEQUENCE [LARGE SCALE GENOMIC DNA]</scope>
    <source>
        <strain evidence="1 2">YIM 48816</strain>
    </source>
</reference>